<evidence type="ECO:0000256" key="10">
    <source>
        <dbReference type="SAM" id="MobiDB-lite"/>
    </source>
</evidence>
<evidence type="ECO:0000256" key="8">
    <source>
        <dbReference type="ARBA" id="ARBA00023316"/>
    </source>
</evidence>
<gene>
    <name evidence="12" type="primary">amiC</name>
    <name evidence="13" type="ORF">B6C91_13005</name>
    <name evidence="12" type="ORF">B6D08_01145</name>
</gene>
<accession>A0A242NLR2</accession>
<dbReference type="GO" id="GO:0030288">
    <property type="term" value="C:outer membrane-bounded periplasmic space"/>
    <property type="evidence" value="ECO:0007669"/>
    <property type="project" value="TreeGrafter"/>
</dbReference>
<dbReference type="PANTHER" id="PTHR30404">
    <property type="entry name" value="N-ACETYLMURAMOYL-L-ALANINE AMIDASE"/>
    <property type="match status" value="1"/>
</dbReference>
<evidence type="ECO:0000256" key="3">
    <source>
        <dbReference type="ARBA" id="ARBA00010860"/>
    </source>
</evidence>
<proteinExistence type="inferred from homology"/>
<evidence type="ECO:0000256" key="9">
    <source>
        <dbReference type="ARBA" id="ARBA00074581"/>
    </source>
</evidence>
<dbReference type="GO" id="GO:0008745">
    <property type="term" value="F:N-acetylmuramoyl-L-alanine amidase activity"/>
    <property type="evidence" value="ECO:0007669"/>
    <property type="project" value="UniProtKB-EC"/>
</dbReference>
<comment type="subcellular location">
    <subcellularLocation>
        <location evidence="2">Periplasm</location>
    </subcellularLocation>
</comment>
<evidence type="ECO:0000256" key="1">
    <source>
        <dbReference type="ARBA" id="ARBA00001561"/>
    </source>
</evidence>
<evidence type="ECO:0000256" key="7">
    <source>
        <dbReference type="ARBA" id="ARBA00022801"/>
    </source>
</evidence>
<keyword evidence="7" id="KW-0378">Hydrolase</keyword>
<dbReference type="Pfam" id="PF01520">
    <property type="entry name" value="Amidase_3"/>
    <property type="match status" value="1"/>
</dbReference>
<dbReference type="FunFam" id="3.40.630.40:FF:000001">
    <property type="entry name" value="N-acetylmuramoyl-L-alanine amidase"/>
    <property type="match status" value="1"/>
</dbReference>
<name>A0A242NLR2_9GAMM</name>
<organism evidence="12 15">
    <name type="scientific">Gilliamella apicola</name>
    <dbReference type="NCBI Taxonomy" id="1196095"/>
    <lineage>
        <taxon>Bacteria</taxon>
        <taxon>Pseudomonadati</taxon>
        <taxon>Pseudomonadota</taxon>
        <taxon>Gammaproteobacteria</taxon>
        <taxon>Orbales</taxon>
        <taxon>Orbaceae</taxon>
        <taxon>Gilliamella</taxon>
    </lineage>
</organism>
<dbReference type="GO" id="GO:0009253">
    <property type="term" value="P:peptidoglycan catabolic process"/>
    <property type="evidence" value="ECO:0007669"/>
    <property type="project" value="InterPro"/>
</dbReference>
<evidence type="ECO:0000313" key="12">
    <source>
        <dbReference type="EMBL" id="OTQ01496.1"/>
    </source>
</evidence>
<dbReference type="InterPro" id="IPR002508">
    <property type="entry name" value="MurNAc-LAA_cat"/>
</dbReference>
<protein>
    <recommendedName>
        <fullName evidence="9">N-acetylmuramoyl-L-alanine amidase AmiC</fullName>
        <ecNumber evidence="4">3.5.1.28</ecNumber>
    </recommendedName>
</protein>
<evidence type="ECO:0000259" key="11">
    <source>
        <dbReference type="SMART" id="SM00646"/>
    </source>
</evidence>
<reference evidence="14 15" key="1">
    <citation type="submission" date="2017-03" db="EMBL/GenBank/DDBJ databases">
        <title>Comparative genomics of honeybee gut symbionts reveal geographically distinct and subgroup specific antibiotic resistance.</title>
        <authorList>
            <person name="Ludvigsen J."/>
            <person name="Porcellato D."/>
            <person name="Labee-Lund T.M."/>
            <person name="Amdam G.V."/>
            <person name="Rudi K."/>
        </authorList>
    </citation>
    <scope>NUCLEOTIDE SEQUENCE [LARGE SCALE GENOMIC DNA]</scope>
    <source>
        <strain evidence="12 15">A-7-12</strain>
        <strain evidence="13 14">A-9-12</strain>
    </source>
</reference>
<evidence type="ECO:0000313" key="13">
    <source>
        <dbReference type="EMBL" id="OTQ08229.1"/>
    </source>
</evidence>
<dbReference type="InterPro" id="IPR050695">
    <property type="entry name" value="N-acetylmuramoyl_amidase_3"/>
</dbReference>
<dbReference type="OrthoDB" id="9806267at2"/>
<dbReference type="SUPFAM" id="SSF53187">
    <property type="entry name" value="Zn-dependent exopeptidases"/>
    <property type="match status" value="1"/>
</dbReference>
<dbReference type="EMBL" id="NARP01000002">
    <property type="protein sequence ID" value="OTQ01496.1"/>
    <property type="molecule type" value="Genomic_DNA"/>
</dbReference>
<evidence type="ECO:0000313" key="15">
    <source>
        <dbReference type="Proteomes" id="UP000194977"/>
    </source>
</evidence>
<feature type="domain" description="MurNAc-LAA" evidence="11">
    <location>
        <begin position="261"/>
        <end position="415"/>
    </location>
</feature>
<evidence type="ECO:0000256" key="2">
    <source>
        <dbReference type="ARBA" id="ARBA00004418"/>
    </source>
</evidence>
<dbReference type="Pfam" id="PF11741">
    <property type="entry name" value="AMIN"/>
    <property type="match status" value="1"/>
</dbReference>
<keyword evidence="8" id="KW-0961">Cell wall biogenesis/degradation</keyword>
<comment type="caution">
    <text evidence="12">The sequence shown here is derived from an EMBL/GenBank/DDBJ whole genome shotgun (WGS) entry which is preliminary data.</text>
</comment>
<feature type="compositionally biased region" description="Basic and acidic residues" evidence="10">
    <location>
        <begin position="173"/>
        <end position="187"/>
    </location>
</feature>
<evidence type="ECO:0000256" key="4">
    <source>
        <dbReference type="ARBA" id="ARBA00011901"/>
    </source>
</evidence>
<dbReference type="SMART" id="SM00646">
    <property type="entry name" value="Ami_3"/>
    <property type="match status" value="1"/>
</dbReference>
<dbReference type="CDD" id="cd02696">
    <property type="entry name" value="MurNAc-LAA"/>
    <property type="match status" value="1"/>
</dbReference>
<dbReference type="EMBL" id="NART01000099">
    <property type="protein sequence ID" value="OTQ08229.1"/>
    <property type="molecule type" value="Genomic_DNA"/>
</dbReference>
<keyword evidence="5" id="KW-0732">Signal</keyword>
<evidence type="ECO:0000313" key="14">
    <source>
        <dbReference type="Proteomes" id="UP000194800"/>
    </source>
</evidence>
<dbReference type="EC" id="3.5.1.28" evidence="4"/>
<dbReference type="AlphaFoldDB" id="A0A242NLR2"/>
<evidence type="ECO:0000256" key="5">
    <source>
        <dbReference type="ARBA" id="ARBA00022729"/>
    </source>
</evidence>
<keyword evidence="14" id="KW-1185">Reference proteome</keyword>
<comment type="similarity">
    <text evidence="3">Belongs to the N-acetylmuramoyl-L-alanine amidase 3 family.</text>
</comment>
<dbReference type="GO" id="GO:0071555">
    <property type="term" value="P:cell wall organization"/>
    <property type="evidence" value="ECO:0007669"/>
    <property type="project" value="UniProtKB-KW"/>
</dbReference>
<feature type="region of interest" description="Disordered" evidence="10">
    <location>
        <begin position="171"/>
        <end position="200"/>
    </location>
</feature>
<evidence type="ECO:0000256" key="6">
    <source>
        <dbReference type="ARBA" id="ARBA00022764"/>
    </source>
</evidence>
<dbReference type="Proteomes" id="UP000194800">
    <property type="component" value="Unassembled WGS sequence"/>
</dbReference>
<sequence>MPKTHSPTKRLLIKGIIATCLLSVTRVGFAAALAKVVAVRVWPSSTYTRITIETNTHLKYKCSLLNNPKRLAIDINDINLDATLKKISSKVLSRDPYIKSINVVQLNSKTVRVMVDLKQDIKPNTFTLPPIEKYKNRLVIDLYPSIVASTEDDDPLLTLLEEYKNGEIINKQPEIKVDKNKGKDTPRQKKNTPNKNSPIVVVLDPGHGGEDPGAIGLKNTREKDIVLQIARRTYDLLKKEPNIKVYMTRNEDVFIPLNVRVQKARTLQADLFISIHADAFIDRSVKGSTVFALSTKGASSSAASYLAQTQNEADQIGGVSRSGDKYLDNTILDLVQKTTLTNGVILGSSILNRMKGVNKLHKPSIEKAGFAVLKAPDIPSVLVETGFISNADEEKKLNTAAFQIQISTAIVNGIKDYLKKRKK</sequence>
<dbReference type="RefSeq" id="WP_086300463.1">
    <property type="nucleotide sequence ID" value="NZ_MZNE01000008.1"/>
</dbReference>
<dbReference type="Gene3D" id="3.40.630.40">
    <property type="entry name" value="Zn-dependent exopeptidases"/>
    <property type="match status" value="1"/>
</dbReference>
<dbReference type="InterPro" id="IPR021731">
    <property type="entry name" value="AMIN_dom"/>
</dbReference>
<comment type="catalytic activity">
    <reaction evidence="1">
        <text>Hydrolyzes the link between N-acetylmuramoyl residues and L-amino acid residues in certain cell-wall glycopeptides.</text>
        <dbReference type="EC" id="3.5.1.28"/>
    </reaction>
</comment>
<dbReference type="Proteomes" id="UP000194977">
    <property type="component" value="Unassembled WGS sequence"/>
</dbReference>
<keyword evidence="6" id="KW-0574">Periplasm</keyword>
<dbReference type="PANTHER" id="PTHR30404:SF0">
    <property type="entry name" value="N-ACETYLMURAMOYL-L-ALANINE AMIDASE AMIC"/>
    <property type="match status" value="1"/>
</dbReference>
<dbReference type="Gene3D" id="2.60.40.3500">
    <property type="match status" value="1"/>
</dbReference>